<feature type="domain" description="Phospholipid/glycerol acyltransferase" evidence="1">
    <location>
        <begin position="25"/>
        <end position="148"/>
    </location>
</feature>
<dbReference type="EMBL" id="SEYY01023361">
    <property type="protein sequence ID" value="KAB7494906.1"/>
    <property type="molecule type" value="Genomic_DNA"/>
</dbReference>
<keyword evidence="3" id="KW-1185">Reference proteome</keyword>
<reference evidence="2 3" key="1">
    <citation type="journal article" date="2019" name="PLoS Biol.">
        <title>Sex chromosomes control vertical transmission of feminizing Wolbachia symbionts in an isopod.</title>
        <authorList>
            <person name="Becking T."/>
            <person name="Chebbi M.A."/>
            <person name="Giraud I."/>
            <person name="Moumen B."/>
            <person name="Laverre T."/>
            <person name="Caubet Y."/>
            <person name="Peccoud J."/>
            <person name="Gilbert C."/>
            <person name="Cordaux R."/>
        </authorList>
    </citation>
    <scope>NUCLEOTIDE SEQUENCE [LARGE SCALE GENOMIC DNA]</scope>
    <source>
        <strain evidence="2">ANa2</strain>
        <tissue evidence="2">Whole body excluding digestive tract and cuticle</tissue>
    </source>
</reference>
<dbReference type="PANTHER" id="PTHR22753:SF14">
    <property type="entry name" value="MONOACYLGLYCEROL_DIACYLGLYCEROL O-ACYLTRANSFERASE"/>
    <property type="match status" value="1"/>
</dbReference>
<comment type="caution">
    <text evidence="2">The sequence shown here is derived from an EMBL/GenBank/DDBJ whole genome shotgun (WGS) entry which is preliminary data.</text>
</comment>
<organism evidence="2 3">
    <name type="scientific">Armadillidium nasatum</name>
    <dbReference type="NCBI Taxonomy" id="96803"/>
    <lineage>
        <taxon>Eukaryota</taxon>
        <taxon>Metazoa</taxon>
        <taxon>Ecdysozoa</taxon>
        <taxon>Arthropoda</taxon>
        <taxon>Crustacea</taxon>
        <taxon>Multicrustacea</taxon>
        <taxon>Malacostraca</taxon>
        <taxon>Eumalacostraca</taxon>
        <taxon>Peracarida</taxon>
        <taxon>Isopoda</taxon>
        <taxon>Oniscidea</taxon>
        <taxon>Crinocheta</taxon>
        <taxon>Armadillidiidae</taxon>
        <taxon>Armadillidium</taxon>
    </lineage>
</organism>
<accession>A0A5N5SLM8</accession>
<dbReference type="Proteomes" id="UP000326759">
    <property type="component" value="Unassembled WGS sequence"/>
</dbReference>
<dbReference type="Pfam" id="PF01553">
    <property type="entry name" value="Acyltransferase"/>
    <property type="match status" value="1"/>
</dbReference>
<dbReference type="PANTHER" id="PTHR22753">
    <property type="entry name" value="TRANSMEMBRANE PROTEIN 68"/>
    <property type="match status" value="1"/>
</dbReference>
<gene>
    <name evidence="2" type="primary">TMEM68</name>
    <name evidence="2" type="ORF">Anas_11039</name>
</gene>
<proteinExistence type="predicted"/>
<dbReference type="AlphaFoldDB" id="A0A5N5SLM8"/>
<dbReference type="GO" id="GO:0016020">
    <property type="term" value="C:membrane"/>
    <property type="evidence" value="ECO:0007669"/>
    <property type="project" value="TreeGrafter"/>
</dbReference>
<evidence type="ECO:0000313" key="3">
    <source>
        <dbReference type="Proteomes" id="UP000326759"/>
    </source>
</evidence>
<sequence>MKTSSLRVSKYHNLQANDHKSLGYEIKGLENLPQEGGCIVVYYHGALPVDVYYFTSRVILRRGRMIRNIGDRFLAKIPGWRSLLDAYSIKPGTVSSCIEDVKEGHVLAISPGGVREAQFSNHHYQLLWGKRTGFAKVSQETGCPIIPMFTQNVREAFRTFCWPQKFWVYIYEKLKLPFAPVYGGFPVKRVNVFLSQEIPSYF</sequence>
<protein>
    <submittedName>
        <fullName evidence="2">Transmembrane protein 68</fullName>
    </submittedName>
</protein>
<dbReference type="CDD" id="cd07987">
    <property type="entry name" value="LPLAT_MGAT-like"/>
    <property type="match status" value="1"/>
</dbReference>
<evidence type="ECO:0000313" key="2">
    <source>
        <dbReference type="EMBL" id="KAB7494906.1"/>
    </source>
</evidence>
<name>A0A5N5SLM8_9CRUS</name>
<dbReference type="GO" id="GO:0016746">
    <property type="term" value="F:acyltransferase activity"/>
    <property type="evidence" value="ECO:0007669"/>
    <property type="project" value="InterPro"/>
</dbReference>
<keyword evidence="2" id="KW-0812">Transmembrane</keyword>
<dbReference type="InterPro" id="IPR002123">
    <property type="entry name" value="Plipid/glycerol_acylTrfase"/>
</dbReference>
<evidence type="ECO:0000259" key="1">
    <source>
        <dbReference type="Pfam" id="PF01553"/>
    </source>
</evidence>
<keyword evidence="2" id="KW-0472">Membrane</keyword>
<dbReference type="OrthoDB" id="44277at2759"/>